<feature type="region of interest" description="Disordered" evidence="3">
    <location>
        <begin position="263"/>
        <end position="307"/>
    </location>
</feature>
<dbReference type="PANTHER" id="PTHR11740">
    <property type="entry name" value="CASEIN KINASE II SUBUNIT BETA"/>
    <property type="match status" value="1"/>
</dbReference>
<feature type="compositionally biased region" description="Low complexity" evidence="3">
    <location>
        <begin position="263"/>
        <end position="274"/>
    </location>
</feature>
<dbReference type="Gene3D" id="1.10.1820.10">
    <property type="entry name" value="protein kinase ck2 holoenzyme, chain C, domain 1"/>
    <property type="match status" value="1"/>
</dbReference>
<evidence type="ECO:0000256" key="1">
    <source>
        <dbReference type="ARBA" id="ARBA00006941"/>
    </source>
</evidence>
<feature type="compositionally biased region" description="Basic residues" evidence="3">
    <location>
        <begin position="395"/>
        <end position="404"/>
    </location>
</feature>
<dbReference type="GO" id="GO:0005737">
    <property type="term" value="C:cytoplasm"/>
    <property type="evidence" value="ECO:0007669"/>
    <property type="project" value="TreeGrafter"/>
</dbReference>
<dbReference type="PROSITE" id="PS51257">
    <property type="entry name" value="PROKAR_LIPOPROTEIN"/>
    <property type="match status" value="1"/>
</dbReference>
<dbReference type="FunFam" id="2.20.25.20:FF:000001">
    <property type="entry name" value="Casein kinase II subunit beta"/>
    <property type="match status" value="1"/>
</dbReference>
<proteinExistence type="inferred from homology"/>
<comment type="similarity">
    <text evidence="1 2">Belongs to the casein kinase 2 subunit beta family.</text>
</comment>
<sequence length="404" mass="42793">MTSRGFNGTVHFILSAAQTSSSCRDERVRPVSKHPTHPASRSDTHTFLIVDRFCGLKGHEMFCEVERSYIEDGFNLYGLRACVSNFSDCLDLILDRIGPDDSDDSHLTQSACTLYGLIHARYIITAHGLDAMYNKYAAKDFGTCPLVQCSGQPVLPVGLKDEMGVDTVKIFCPKCTQVYHTPPLRSRANVSTGVDGAAFGTTFPHLFLMTFSNLVPDPLPVESSYVPRVFGFRVHQLAQRALPSPETAAPAVAAVEKVNSTINTSNANSNNNNAMLRDFGDEDEDEKSPAQGEEAPVANPPAAAPAAEAAPTNNIVNNTSSINNAALAVAAAAAAPAAMASNIANAAAAATNAAGRSRSKAKRGRKEDKATAAATTAAMANAPVAPTFLMENPAKRRRRGAGNA</sequence>
<accession>A0A7S3PDD2</accession>
<dbReference type="PANTHER" id="PTHR11740:SF0">
    <property type="entry name" value="CASEIN KINASE II SUBUNIT BETA"/>
    <property type="match status" value="1"/>
</dbReference>
<dbReference type="InterPro" id="IPR016149">
    <property type="entry name" value="Casein_kin_II_reg-sub_N"/>
</dbReference>
<dbReference type="EMBL" id="HBIM01024442">
    <property type="protein sequence ID" value="CAE0421481.1"/>
    <property type="molecule type" value="Transcribed_RNA"/>
</dbReference>
<reference evidence="4" key="1">
    <citation type="submission" date="2021-01" db="EMBL/GenBank/DDBJ databases">
        <authorList>
            <person name="Corre E."/>
            <person name="Pelletier E."/>
            <person name="Niang G."/>
            <person name="Scheremetjew M."/>
            <person name="Finn R."/>
            <person name="Kale V."/>
            <person name="Holt S."/>
            <person name="Cochrane G."/>
            <person name="Meng A."/>
            <person name="Brown T."/>
            <person name="Cohen L."/>
        </authorList>
    </citation>
    <scope>NUCLEOTIDE SEQUENCE</scope>
    <source>
        <strain evidence="4">CCMP127</strain>
    </source>
</reference>
<organism evidence="4">
    <name type="scientific">Amphora coffeiformis</name>
    <dbReference type="NCBI Taxonomy" id="265554"/>
    <lineage>
        <taxon>Eukaryota</taxon>
        <taxon>Sar</taxon>
        <taxon>Stramenopiles</taxon>
        <taxon>Ochrophyta</taxon>
        <taxon>Bacillariophyta</taxon>
        <taxon>Bacillariophyceae</taxon>
        <taxon>Bacillariophycidae</taxon>
        <taxon>Thalassiophysales</taxon>
        <taxon>Catenulaceae</taxon>
        <taxon>Amphora</taxon>
    </lineage>
</organism>
<dbReference type="FunFam" id="1.10.1820.10:FF:000008">
    <property type="entry name" value="Casein kinase II subunit beta"/>
    <property type="match status" value="1"/>
</dbReference>
<evidence type="ECO:0000256" key="3">
    <source>
        <dbReference type="SAM" id="MobiDB-lite"/>
    </source>
</evidence>
<dbReference type="AlphaFoldDB" id="A0A7S3PDD2"/>
<dbReference type="Gene3D" id="2.20.25.20">
    <property type="match status" value="1"/>
</dbReference>
<dbReference type="SUPFAM" id="SSF57798">
    <property type="entry name" value="Casein kinase II beta subunit"/>
    <property type="match status" value="1"/>
</dbReference>
<protein>
    <recommendedName>
        <fullName evidence="2">Casein kinase II subunit beta</fullName>
        <shortName evidence="2">CK II beta</shortName>
    </recommendedName>
</protein>
<dbReference type="PRINTS" id="PR00472">
    <property type="entry name" value="CASNKINASEII"/>
</dbReference>
<dbReference type="SMART" id="SM01085">
    <property type="entry name" value="CK_II_beta"/>
    <property type="match status" value="1"/>
</dbReference>
<gene>
    <name evidence="4" type="ORF">ACOF00016_LOCUS18121</name>
</gene>
<comment type="subunit">
    <text evidence="2">Tetramer of two alpha and two beta subunits.</text>
</comment>
<evidence type="ECO:0000313" key="4">
    <source>
        <dbReference type="EMBL" id="CAE0421481.1"/>
    </source>
</evidence>
<evidence type="ECO:0000256" key="2">
    <source>
        <dbReference type="RuleBase" id="RU361268"/>
    </source>
</evidence>
<dbReference type="InterPro" id="IPR035991">
    <property type="entry name" value="Casein_kinase_II_beta-like"/>
</dbReference>
<feature type="region of interest" description="Disordered" evidence="3">
    <location>
        <begin position="352"/>
        <end position="404"/>
    </location>
</feature>
<dbReference type="InterPro" id="IPR000704">
    <property type="entry name" value="Casein_kinase_II_reg-sub"/>
</dbReference>
<dbReference type="GO" id="GO:0005956">
    <property type="term" value="C:protein kinase CK2 complex"/>
    <property type="evidence" value="ECO:0007669"/>
    <property type="project" value="UniProtKB-UniRule"/>
</dbReference>
<feature type="compositionally biased region" description="Low complexity" evidence="3">
    <location>
        <begin position="371"/>
        <end position="387"/>
    </location>
</feature>
<dbReference type="GO" id="GO:0019887">
    <property type="term" value="F:protein kinase regulator activity"/>
    <property type="evidence" value="ECO:0007669"/>
    <property type="project" value="InterPro"/>
</dbReference>
<dbReference type="PROSITE" id="PS01101">
    <property type="entry name" value="CK2_BETA"/>
    <property type="match status" value="1"/>
</dbReference>
<dbReference type="Pfam" id="PF01214">
    <property type="entry name" value="CK_II_beta"/>
    <property type="match status" value="1"/>
</dbReference>
<name>A0A7S3PDD2_9STRA</name>